<keyword evidence="5" id="KW-0812">Transmembrane</keyword>
<evidence type="ECO:0000256" key="6">
    <source>
        <dbReference type="ARBA" id="ARBA00022737"/>
    </source>
</evidence>
<dbReference type="PANTHER" id="PTHR27004">
    <property type="entry name" value="RECEPTOR-LIKE PROTEIN 12 ISOFORM X1"/>
    <property type="match status" value="1"/>
</dbReference>
<name>A0ABD0ZTY1_CARAN</name>
<dbReference type="GO" id="GO:0005886">
    <property type="term" value="C:plasma membrane"/>
    <property type="evidence" value="ECO:0007669"/>
    <property type="project" value="UniProtKB-SubCell"/>
</dbReference>
<evidence type="ECO:0000313" key="12">
    <source>
        <dbReference type="Proteomes" id="UP001558713"/>
    </source>
</evidence>
<comment type="caution">
    <text evidence="11">The sequence shown here is derived from an EMBL/GenBank/DDBJ whole genome shotgun (WGS) entry which is preliminary data.</text>
</comment>
<evidence type="ECO:0000256" key="1">
    <source>
        <dbReference type="ARBA" id="ARBA00004251"/>
    </source>
</evidence>
<evidence type="ECO:0000256" key="5">
    <source>
        <dbReference type="ARBA" id="ARBA00022692"/>
    </source>
</evidence>
<dbReference type="PANTHER" id="PTHR27004:SF460">
    <property type="entry name" value="RECEPTOR-LIKE PROTEIN 33"/>
    <property type="match status" value="1"/>
</dbReference>
<evidence type="ECO:0000313" key="11">
    <source>
        <dbReference type="EMBL" id="KAL1198056.1"/>
    </source>
</evidence>
<dbReference type="InterPro" id="IPR032675">
    <property type="entry name" value="LRR_dom_sf"/>
</dbReference>
<keyword evidence="4" id="KW-0433">Leucine-rich repeat</keyword>
<dbReference type="Proteomes" id="UP001558713">
    <property type="component" value="Unassembled WGS sequence"/>
</dbReference>
<reference evidence="11 12" key="1">
    <citation type="submission" date="2024-04" db="EMBL/GenBank/DDBJ databases">
        <title>Genome assembly C_amara_ONT_v2.</title>
        <authorList>
            <person name="Yant L."/>
            <person name="Moore C."/>
            <person name="Slenker M."/>
        </authorList>
    </citation>
    <scope>NUCLEOTIDE SEQUENCE [LARGE SCALE GENOMIC DNA]</scope>
    <source>
        <tissue evidence="11">Leaf</tissue>
    </source>
</reference>
<dbReference type="InterPro" id="IPR001611">
    <property type="entry name" value="Leu-rich_rpt"/>
</dbReference>
<evidence type="ECO:0000256" key="3">
    <source>
        <dbReference type="ARBA" id="ARBA00022475"/>
    </source>
</evidence>
<evidence type="ECO:0000256" key="2">
    <source>
        <dbReference type="ARBA" id="ARBA00009592"/>
    </source>
</evidence>
<keyword evidence="8" id="KW-0472">Membrane</keyword>
<dbReference type="Pfam" id="PF00560">
    <property type="entry name" value="LRR_1"/>
    <property type="match status" value="1"/>
</dbReference>
<comment type="subcellular location">
    <subcellularLocation>
        <location evidence="1">Cell membrane</location>
        <topology evidence="1">Single-pass type I membrane protein</topology>
    </subcellularLocation>
</comment>
<accession>A0ABD0ZTY1</accession>
<organism evidence="11 12">
    <name type="scientific">Cardamine amara subsp. amara</name>
    <dbReference type="NCBI Taxonomy" id="228776"/>
    <lineage>
        <taxon>Eukaryota</taxon>
        <taxon>Viridiplantae</taxon>
        <taxon>Streptophyta</taxon>
        <taxon>Embryophyta</taxon>
        <taxon>Tracheophyta</taxon>
        <taxon>Spermatophyta</taxon>
        <taxon>Magnoliopsida</taxon>
        <taxon>eudicotyledons</taxon>
        <taxon>Gunneridae</taxon>
        <taxon>Pentapetalae</taxon>
        <taxon>rosids</taxon>
        <taxon>malvids</taxon>
        <taxon>Brassicales</taxon>
        <taxon>Brassicaceae</taxon>
        <taxon>Cardamineae</taxon>
        <taxon>Cardamine</taxon>
    </lineage>
</organism>
<evidence type="ECO:0000256" key="8">
    <source>
        <dbReference type="ARBA" id="ARBA00023136"/>
    </source>
</evidence>
<evidence type="ECO:0000256" key="7">
    <source>
        <dbReference type="ARBA" id="ARBA00022989"/>
    </source>
</evidence>
<gene>
    <name evidence="11" type="ORF">V5N11_005050</name>
</gene>
<sequence>MENLGELESLDVSQNKLSGEIPQELGNLSYLAYMNFSHNQQGNQVKTQPCSSFKDNLGLYGSSLDEVCLDIHAKTSHQSVTPEQEEDI</sequence>
<proteinExistence type="inferred from homology"/>
<keyword evidence="7" id="KW-1133">Transmembrane helix</keyword>
<dbReference type="Gene3D" id="3.80.10.10">
    <property type="entry name" value="Ribonuclease Inhibitor"/>
    <property type="match status" value="1"/>
</dbReference>
<keyword evidence="9" id="KW-0675">Receptor</keyword>
<keyword evidence="6" id="KW-0677">Repeat</keyword>
<dbReference type="SUPFAM" id="SSF52058">
    <property type="entry name" value="L domain-like"/>
    <property type="match status" value="1"/>
</dbReference>
<dbReference type="AlphaFoldDB" id="A0ABD0ZTY1"/>
<comment type="similarity">
    <text evidence="2">Belongs to the RLP family.</text>
</comment>
<evidence type="ECO:0000256" key="9">
    <source>
        <dbReference type="ARBA" id="ARBA00023170"/>
    </source>
</evidence>
<keyword evidence="10" id="KW-0325">Glycoprotein</keyword>
<protein>
    <submittedName>
        <fullName evidence="11">Receptor-like protein 32</fullName>
    </submittedName>
</protein>
<keyword evidence="3" id="KW-1003">Cell membrane</keyword>
<evidence type="ECO:0000256" key="10">
    <source>
        <dbReference type="ARBA" id="ARBA00023180"/>
    </source>
</evidence>
<dbReference type="EMBL" id="JBANAX010000675">
    <property type="protein sequence ID" value="KAL1198056.1"/>
    <property type="molecule type" value="Genomic_DNA"/>
</dbReference>
<evidence type="ECO:0000256" key="4">
    <source>
        <dbReference type="ARBA" id="ARBA00022614"/>
    </source>
</evidence>
<keyword evidence="12" id="KW-1185">Reference proteome</keyword>